<dbReference type="EMBL" id="KE148150">
    <property type="protein sequence ID" value="EPE07730.1"/>
    <property type="molecule type" value="Genomic_DNA"/>
</dbReference>
<dbReference type="InterPro" id="IPR057684">
    <property type="entry name" value="DUF7924"/>
</dbReference>
<protein>
    <recommendedName>
        <fullName evidence="2">DUF7924 domain-containing protein</fullName>
    </recommendedName>
</protein>
<feature type="compositionally biased region" description="Pro residues" evidence="1">
    <location>
        <begin position="162"/>
        <end position="171"/>
    </location>
</feature>
<feature type="compositionally biased region" description="Acidic residues" evidence="1">
    <location>
        <begin position="37"/>
        <end position="46"/>
    </location>
</feature>
<feature type="region of interest" description="Disordered" evidence="1">
    <location>
        <begin position="1"/>
        <end position="77"/>
    </location>
</feature>
<proteinExistence type="predicted"/>
<dbReference type="VEuPathDB" id="FungiDB:F503_00452"/>
<feature type="region of interest" description="Disordered" evidence="1">
    <location>
        <begin position="146"/>
        <end position="203"/>
    </location>
</feature>
<dbReference type="OrthoDB" id="5426775at2759"/>
<reference evidence="3 4" key="1">
    <citation type="journal article" date="2013" name="BMC Genomics">
        <title>The genome and transcriptome of the pine saprophyte Ophiostoma piceae, and a comparison with the bark beetle-associated pine pathogen Grosmannia clavigera.</title>
        <authorList>
            <person name="Haridas S."/>
            <person name="Wang Y."/>
            <person name="Lim L."/>
            <person name="Massoumi Alamouti S."/>
            <person name="Jackman S."/>
            <person name="Docking R."/>
            <person name="Robertson G."/>
            <person name="Birol I."/>
            <person name="Bohlmann J."/>
            <person name="Breuil C."/>
        </authorList>
    </citation>
    <scope>NUCLEOTIDE SEQUENCE [LARGE SCALE GENOMIC DNA]</scope>
    <source>
        <strain evidence="3 4">UAMH 11346</strain>
    </source>
</reference>
<dbReference type="PANTHER" id="PTHR42470:SF1">
    <property type="entry name" value="VAST DOMAIN-CONTAINING PROTEIN"/>
    <property type="match status" value="1"/>
</dbReference>
<sequence length="479" mass="53753">MASANDHFGSMDSVRLSWHPQPTPRVDPTGKRGYSSLDEERDASEDPDTHIIDIPNSFHLSKRSRVSSPDSHHEGTALYTTENTILYHPKPVSAEAGRARFLENLVASEQPGRGGKQPNEYVSHWINSLEFQTRCWTSVPELPPASLKEEHRAQRSASAPVKMPPQMPPTPASTFGTPPIPPFSRGRSTISSNGKRDTESIEYRTGNLLQNRVTVESRHFVPQPDNIAQLLRDNARERPSPSPSETEIQMDDTLHDLKEFTAEFRVEEFFKGSNGILYVPAKQDVLQRDSRLQLKREAVPSNPQANSNIATPVPDTVYGYKHARAFTLEHMIQLEKIPGVGPANGQSLYFPFFVVEFKGHSGSMSAATSQCMGGSASCVTLAENLNSHIQRLRQAHRTCNLADIETAAYSLAVNGSEAKLYVTWKQEDGSFKMQKVSVHHIQEPGQYIELRKKVRNLLDWGRTARLRQIHELLDYIREN</sequence>
<keyword evidence="4" id="KW-1185">Reference proteome</keyword>
<dbReference type="STRING" id="1262450.S3D368"/>
<gene>
    <name evidence="3" type="ORF">F503_00452</name>
</gene>
<dbReference type="HOGENOM" id="CLU_036509_1_0_1"/>
<dbReference type="PANTHER" id="PTHR42470">
    <property type="entry name" value="VAST DOMAIN-CONTAINING PROTEIN"/>
    <property type="match status" value="1"/>
</dbReference>
<dbReference type="eggNOG" id="ENOG502SQPH">
    <property type="taxonomic scope" value="Eukaryota"/>
</dbReference>
<dbReference type="Pfam" id="PF25545">
    <property type="entry name" value="DUF7924"/>
    <property type="match status" value="1"/>
</dbReference>
<dbReference type="Proteomes" id="UP000016923">
    <property type="component" value="Unassembled WGS sequence"/>
</dbReference>
<accession>S3D368</accession>
<evidence type="ECO:0000313" key="3">
    <source>
        <dbReference type="EMBL" id="EPE07730.1"/>
    </source>
</evidence>
<evidence type="ECO:0000259" key="2">
    <source>
        <dbReference type="Pfam" id="PF25545"/>
    </source>
</evidence>
<name>S3D368_OPHP1</name>
<dbReference type="AlphaFoldDB" id="S3D368"/>
<organism evidence="3 4">
    <name type="scientific">Ophiostoma piceae (strain UAMH 11346)</name>
    <name type="common">Sap stain fungus</name>
    <dbReference type="NCBI Taxonomy" id="1262450"/>
    <lineage>
        <taxon>Eukaryota</taxon>
        <taxon>Fungi</taxon>
        <taxon>Dikarya</taxon>
        <taxon>Ascomycota</taxon>
        <taxon>Pezizomycotina</taxon>
        <taxon>Sordariomycetes</taxon>
        <taxon>Sordariomycetidae</taxon>
        <taxon>Ophiostomatales</taxon>
        <taxon>Ophiostomataceae</taxon>
        <taxon>Ophiostoma</taxon>
    </lineage>
</organism>
<feature type="domain" description="DUF7924" evidence="2">
    <location>
        <begin position="290"/>
        <end position="472"/>
    </location>
</feature>
<evidence type="ECO:0000313" key="4">
    <source>
        <dbReference type="Proteomes" id="UP000016923"/>
    </source>
</evidence>
<evidence type="ECO:0000256" key="1">
    <source>
        <dbReference type="SAM" id="MobiDB-lite"/>
    </source>
</evidence>